<accession>A0AAJ8C2J7</accession>
<evidence type="ECO:0000313" key="1">
    <source>
        <dbReference type="RefSeq" id="XP_059606931.1"/>
    </source>
</evidence>
<sequence length="227" mass="25317">MPSKLGTETAGQIPQYRNLVENIDWSDLKGWAAGNVRMWQDVVLFGNFIFLSAEVDEELKLLTICVLLLGQCVTRDGGLTYGCYASVAKGLVVSQCLSSALVFQNNSVTPCIHCSLLDITALVEAVESANLDRLELLFGLKPSLPRFEDRARLKCSSRPKARYRLEGLGHPHFDCLKHTCNLALTDSQGWSQYHIATRARKPPYGSFQRAGDMWPIREDYISTFSAI</sequence>
<dbReference type="KEGG" id="ang:An08g07730"/>
<gene>
    <name evidence="1" type="ORF">An08g07730</name>
</gene>
<proteinExistence type="predicted"/>
<organism evidence="1">
    <name type="scientific">Aspergillus niger</name>
    <dbReference type="NCBI Taxonomy" id="5061"/>
    <lineage>
        <taxon>Eukaryota</taxon>
        <taxon>Fungi</taxon>
        <taxon>Dikarya</taxon>
        <taxon>Ascomycota</taxon>
        <taxon>Pezizomycotina</taxon>
        <taxon>Eurotiomycetes</taxon>
        <taxon>Eurotiomycetidae</taxon>
        <taxon>Eurotiales</taxon>
        <taxon>Aspergillaceae</taxon>
        <taxon>Aspergillus</taxon>
        <taxon>Aspergillus subgen. Circumdati</taxon>
    </lineage>
</organism>
<protein>
    <submittedName>
        <fullName evidence="1">Uncharacterized protein</fullName>
    </submittedName>
</protein>
<dbReference type="GeneID" id="84591751"/>
<reference evidence="1" key="1">
    <citation type="submission" date="2025-02" db="EMBL/GenBank/DDBJ databases">
        <authorList>
            <consortium name="NCBI Genome Project"/>
        </authorList>
    </citation>
    <scope>NUCLEOTIDE SEQUENCE</scope>
</reference>
<dbReference type="VEuPathDB" id="FungiDB:An08g07730"/>
<name>A0AAJ8C2J7_ASPNG</name>
<dbReference type="RefSeq" id="XP_059606931.1">
    <property type="nucleotide sequence ID" value="XM_059749199.1"/>
</dbReference>
<reference evidence="1" key="2">
    <citation type="submission" date="2025-08" db="UniProtKB">
        <authorList>
            <consortium name="RefSeq"/>
        </authorList>
    </citation>
    <scope>IDENTIFICATION</scope>
</reference>
<dbReference type="AlphaFoldDB" id="A0AAJ8C2J7"/>